<dbReference type="PANTHER" id="PTHR21152">
    <property type="entry name" value="AMINOTRANSFERASE CLASS V"/>
    <property type="match status" value="1"/>
</dbReference>
<dbReference type="Gene3D" id="3.40.640.10">
    <property type="entry name" value="Type I PLP-dependent aspartate aminotransferase-like (Major domain)"/>
    <property type="match status" value="1"/>
</dbReference>
<reference evidence="4 5" key="1">
    <citation type="submission" date="2024-08" db="EMBL/GenBank/DDBJ databases">
        <authorList>
            <person name="Cucini C."/>
            <person name="Frati F."/>
        </authorList>
    </citation>
    <scope>NUCLEOTIDE SEQUENCE [LARGE SCALE GENOMIC DNA]</scope>
</reference>
<name>A0ABP1R8W0_9HEXA</name>
<proteinExistence type="predicted"/>
<sequence>MAVPGSSNDMKPSPTAQPALTKPGIIGNFLTPPARPQHRLSLLSVYKPKDIDYDVTENTKGADEMMKMDMIKSPLENFEGMKQALADLTKVPLEVADELKEGAVNMMKMPIEKAEVVKQTLDDLIKLPLEVATAMKQAADDLMEKAEDAKEATIDLLKSPLQKAEDAKEATVDLLKLPLEKAEEMKTASVDLMKQWIDGLGTIKEGLADLLKTPMESIPELKPNFDELSEIVEKLVQPKFNDDVKKMITDVYGEKAVLDFEAEFKKAVGLMAAKVLKGDMKNEMINPIIEPIISKVPDDVAEMVEKLVQPKMKEDVKSLIIEMYGEKAVQDLKNEFKRAVGIMASEGIKEDMKMMFTNILSENMVNDIKTDLTEAIPDLMKGSPLDMKENLMEAIMDLVEQGKDSKPDIPSIALPPALPSKDRNENEGMGMKEGETAKMSLRIPEKNVEEPAANDLNVSKLPPPTNMGGSDSNMNSTNMEMGNSTKKTILVDKIDMEEAIAHRVIEILKMEPWRLGRRHWHSRGGGPMSQEMRFKSHERMGSKWGRRSKRAVPNRSVLRRPNLRNEVDNYPPPARLGVPMFTTFRQINSAAPPDPYKRSKEALSLPLLSINEPAINIILDDIKEGLQYALQTRNDITLPIHGTGTTAGNALIDNLVEPGDVVLAAINGYWTELMANMSQRLGMTSLRTEVYNCTILPQVIDDNESTLTCN</sequence>
<evidence type="ECO:0000256" key="2">
    <source>
        <dbReference type="ARBA" id="ARBA00022898"/>
    </source>
</evidence>
<gene>
    <name evidence="4" type="ORF">ODALV1_LOCUS20148</name>
</gene>
<dbReference type="EMBL" id="CAXLJM020000068">
    <property type="protein sequence ID" value="CAL8123272.1"/>
    <property type="molecule type" value="Genomic_DNA"/>
</dbReference>
<evidence type="ECO:0000313" key="4">
    <source>
        <dbReference type="EMBL" id="CAL8123272.1"/>
    </source>
</evidence>
<keyword evidence="5" id="KW-1185">Reference proteome</keyword>
<keyword evidence="2" id="KW-0663">Pyridoxal phosphate</keyword>
<dbReference type="PANTHER" id="PTHR21152:SF40">
    <property type="entry name" value="ALANINE--GLYOXYLATE AMINOTRANSFERASE"/>
    <property type="match status" value="1"/>
</dbReference>
<dbReference type="InterPro" id="IPR015421">
    <property type="entry name" value="PyrdxlP-dep_Trfase_major"/>
</dbReference>
<feature type="compositionally biased region" description="Polar residues" evidence="3">
    <location>
        <begin position="467"/>
        <end position="481"/>
    </location>
</feature>
<feature type="compositionally biased region" description="Polar residues" evidence="3">
    <location>
        <begin position="1"/>
        <end position="18"/>
    </location>
</feature>
<dbReference type="Proteomes" id="UP001642540">
    <property type="component" value="Unassembled WGS sequence"/>
</dbReference>
<dbReference type="SUPFAM" id="SSF53383">
    <property type="entry name" value="PLP-dependent transferases"/>
    <property type="match status" value="1"/>
</dbReference>
<evidence type="ECO:0000256" key="1">
    <source>
        <dbReference type="ARBA" id="ARBA00001933"/>
    </source>
</evidence>
<feature type="region of interest" description="Disordered" evidence="3">
    <location>
        <begin position="1"/>
        <end position="24"/>
    </location>
</feature>
<comment type="cofactor">
    <cofactor evidence="1">
        <name>pyridoxal 5'-phosphate</name>
        <dbReference type="ChEBI" id="CHEBI:597326"/>
    </cofactor>
</comment>
<evidence type="ECO:0000256" key="3">
    <source>
        <dbReference type="SAM" id="MobiDB-lite"/>
    </source>
</evidence>
<evidence type="ECO:0000313" key="5">
    <source>
        <dbReference type="Proteomes" id="UP001642540"/>
    </source>
</evidence>
<feature type="region of interest" description="Disordered" evidence="3">
    <location>
        <begin position="403"/>
        <end position="481"/>
    </location>
</feature>
<dbReference type="InterPro" id="IPR015424">
    <property type="entry name" value="PyrdxlP-dep_Trfase"/>
</dbReference>
<organism evidence="4 5">
    <name type="scientific">Orchesella dallaii</name>
    <dbReference type="NCBI Taxonomy" id="48710"/>
    <lineage>
        <taxon>Eukaryota</taxon>
        <taxon>Metazoa</taxon>
        <taxon>Ecdysozoa</taxon>
        <taxon>Arthropoda</taxon>
        <taxon>Hexapoda</taxon>
        <taxon>Collembola</taxon>
        <taxon>Entomobryomorpha</taxon>
        <taxon>Entomobryoidea</taxon>
        <taxon>Orchesellidae</taxon>
        <taxon>Orchesellinae</taxon>
        <taxon>Orchesella</taxon>
    </lineage>
</organism>
<comment type="caution">
    <text evidence="4">The sequence shown here is derived from an EMBL/GenBank/DDBJ whole genome shotgun (WGS) entry which is preliminary data.</text>
</comment>
<feature type="compositionally biased region" description="Basic and acidic residues" evidence="3">
    <location>
        <begin position="420"/>
        <end position="436"/>
    </location>
</feature>
<protein>
    <submittedName>
        <fullName evidence="4">Uncharacterized protein</fullName>
    </submittedName>
</protein>
<accession>A0ABP1R8W0</accession>